<protein>
    <submittedName>
        <fullName evidence="1">Uncharacterized protein</fullName>
    </submittedName>
</protein>
<proteinExistence type="predicted"/>
<name>A0A813UVR5_9BILA</name>
<dbReference type="AlphaFoldDB" id="A0A813UVR5"/>
<organism evidence="1 2">
    <name type="scientific">Brachionus calyciflorus</name>
    <dbReference type="NCBI Taxonomy" id="104777"/>
    <lineage>
        <taxon>Eukaryota</taxon>
        <taxon>Metazoa</taxon>
        <taxon>Spiralia</taxon>
        <taxon>Gnathifera</taxon>
        <taxon>Rotifera</taxon>
        <taxon>Eurotatoria</taxon>
        <taxon>Monogononta</taxon>
        <taxon>Pseudotrocha</taxon>
        <taxon>Ploima</taxon>
        <taxon>Brachionidae</taxon>
        <taxon>Brachionus</taxon>
    </lineage>
</organism>
<accession>A0A813UVR5</accession>
<dbReference type="Proteomes" id="UP000663879">
    <property type="component" value="Unassembled WGS sequence"/>
</dbReference>
<evidence type="ECO:0000313" key="2">
    <source>
        <dbReference type="Proteomes" id="UP000663879"/>
    </source>
</evidence>
<dbReference type="EMBL" id="CAJNOC010001082">
    <property type="protein sequence ID" value="CAF0833218.1"/>
    <property type="molecule type" value="Genomic_DNA"/>
</dbReference>
<keyword evidence="2" id="KW-1185">Reference proteome</keyword>
<sequence length="133" mass="15431">MSKNNQNLLEGIQRKAIITPSTNQETREIYKLVNLESIVIRSSHLTNKYICKAAKSNSLIREEKTYNLAQNIDKGDLCKTKARPKFFGIVKNSKEMSSSRYFKPDPDNSLFLDLERYNNEKFETNTNDIVIKH</sequence>
<evidence type="ECO:0000313" key="1">
    <source>
        <dbReference type="EMBL" id="CAF0833218.1"/>
    </source>
</evidence>
<reference evidence="1" key="1">
    <citation type="submission" date="2021-02" db="EMBL/GenBank/DDBJ databases">
        <authorList>
            <person name="Nowell W R."/>
        </authorList>
    </citation>
    <scope>NUCLEOTIDE SEQUENCE</scope>
    <source>
        <strain evidence="1">Ploen Becks lab</strain>
    </source>
</reference>
<comment type="caution">
    <text evidence="1">The sequence shown here is derived from an EMBL/GenBank/DDBJ whole genome shotgun (WGS) entry which is preliminary data.</text>
</comment>
<gene>
    <name evidence="1" type="ORF">OXX778_LOCUS8075</name>
</gene>